<evidence type="ECO:0000256" key="1">
    <source>
        <dbReference type="SAM" id="Phobius"/>
    </source>
</evidence>
<keyword evidence="1" id="KW-1133">Transmembrane helix</keyword>
<reference evidence="2 5" key="3">
    <citation type="submission" date="2018-08" db="EMBL/GenBank/DDBJ databases">
        <title>Complete genome of the Arcobacter marinus type strain JCM 15502.</title>
        <authorList>
            <person name="Miller W.G."/>
            <person name="Yee E."/>
            <person name="Huynh S."/>
            <person name="Parker C.T."/>
        </authorList>
    </citation>
    <scope>NUCLEOTIDE SEQUENCE [LARGE SCALE GENOMIC DNA]</scope>
    <source>
        <strain evidence="2 5">JCM 15502</strain>
    </source>
</reference>
<protein>
    <recommendedName>
        <fullName evidence="6">Prepilin-type N-terminal cleavage/methylation domain-containing protein</fullName>
    </recommendedName>
</protein>
<dbReference type="AlphaFoldDB" id="A0A347TJT7"/>
<evidence type="ECO:0000313" key="5">
    <source>
        <dbReference type="Proteomes" id="UP000264693"/>
    </source>
</evidence>
<evidence type="ECO:0000313" key="4">
    <source>
        <dbReference type="Proteomes" id="UP000224740"/>
    </source>
</evidence>
<dbReference type="KEGG" id="amar:AMRN_1117"/>
<accession>A0A347TJT7</accession>
<organism evidence="2 5">
    <name type="scientific">Malaciobacter marinus</name>
    <dbReference type="NCBI Taxonomy" id="505249"/>
    <lineage>
        <taxon>Bacteria</taxon>
        <taxon>Pseudomonadati</taxon>
        <taxon>Campylobacterota</taxon>
        <taxon>Epsilonproteobacteria</taxon>
        <taxon>Campylobacterales</taxon>
        <taxon>Arcobacteraceae</taxon>
        <taxon>Malaciobacter</taxon>
    </lineage>
</organism>
<dbReference type="RefSeq" id="WP_099310558.1">
    <property type="nucleotide sequence ID" value="NZ_CP032101.1"/>
</dbReference>
<dbReference type="EMBL" id="NXAO01000018">
    <property type="protein sequence ID" value="PHO15822.1"/>
    <property type="molecule type" value="Genomic_DNA"/>
</dbReference>
<evidence type="ECO:0000313" key="2">
    <source>
        <dbReference type="EMBL" id="AXX86865.1"/>
    </source>
</evidence>
<reference evidence="3" key="2">
    <citation type="submission" date="2017-09" db="EMBL/GenBank/DDBJ databases">
        <authorList>
            <person name="Perez-Cataluna A."/>
            <person name="Figueras M.J."/>
            <person name="Salas-Masso N."/>
        </authorList>
    </citation>
    <scope>NUCLEOTIDE SEQUENCE</scope>
    <source>
        <strain evidence="3">CECT 7727</strain>
    </source>
</reference>
<evidence type="ECO:0008006" key="6">
    <source>
        <dbReference type="Google" id="ProtNLM"/>
    </source>
</evidence>
<proteinExistence type="predicted"/>
<dbReference type="Proteomes" id="UP000264693">
    <property type="component" value="Chromosome"/>
</dbReference>
<evidence type="ECO:0000313" key="3">
    <source>
        <dbReference type="EMBL" id="PHO15822.1"/>
    </source>
</evidence>
<gene>
    <name evidence="2" type="ORF">AMRN_1117</name>
    <name evidence="3" type="ORF">CPH92_04425</name>
</gene>
<keyword evidence="4" id="KW-1185">Reference proteome</keyword>
<dbReference type="EMBL" id="CP032101">
    <property type="protein sequence ID" value="AXX86865.1"/>
    <property type="molecule type" value="Genomic_DNA"/>
</dbReference>
<name>A0A347TJT7_9BACT</name>
<sequence length="136" mass="16005">MKRAFSLLELIFVITTLALLISFFTYKYEYVLSFVNSKEHKFQIAQIRSAIKEKSAIKSLNDFEKLNNLDDSALNKENSRLFTKIFDEGILSSKDSWMKVDDNIYTLKIKGEKIKFQYINTEFKCFNNSKICKELE</sequence>
<keyword evidence="1" id="KW-0812">Transmembrane</keyword>
<keyword evidence="1" id="KW-0472">Membrane</keyword>
<dbReference type="Proteomes" id="UP000224740">
    <property type="component" value="Unassembled WGS sequence"/>
</dbReference>
<reference evidence="4" key="1">
    <citation type="submission" date="2017-09" db="EMBL/GenBank/DDBJ databases">
        <title>Arcobacter canalis sp. nov., a new species isolated from a water canal contaminated with urban sewage.</title>
        <authorList>
            <person name="Perez-Cataluna A."/>
            <person name="Salas-Masso N."/>
            <person name="Figueras M.J."/>
        </authorList>
    </citation>
    <scope>NUCLEOTIDE SEQUENCE [LARGE SCALE GENOMIC DNA]</scope>
    <source>
        <strain evidence="4">CECT 7727</strain>
    </source>
</reference>
<feature type="transmembrane region" description="Helical" evidence="1">
    <location>
        <begin position="7"/>
        <end position="26"/>
    </location>
</feature>